<proteinExistence type="predicted"/>
<dbReference type="Gene3D" id="3.10.350.10">
    <property type="entry name" value="LysM domain"/>
    <property type="match status" value="1"/>
</dbReference>
<dbReference type="InterPro" id="IPR036779">
    <property type="entry name" value="LysM_dom_sf"/>
</dbReference>
<evidence type="ECO:0000313" key="3">
    <source>
        <dbReference type="Proteomes" id="UP000262177"/>
    </source>
</evidence>
<dbReference type="SMART" id="SM00257">
    <property type="entry name" value="LysM"/>
    <property type="match status" value="1"/>
</dbReference>
<evidence type="ECO:0000259" key="1">
    <source>
        <dbReference type="PROSITE" id="PS51782"/>
    </source>
</evidence>
<dbReference type="SUPFAM" id="SSF54106">
    <property type="entry name" value="LysM domain"/>
    <property type="match status" value="1"/>
</dbReference>
<name>A0A286TE90_BIFBI</name>
<dbReference type="Pfam" id="PF01476">
    <property type="entry name" value="LysM"/>
    <property type="match status" value="1"/>
</dbReference>
<dbReference type="CDD" id="cd00118">
    <property type="entry name" value="LysM"/>
    <property type="match status" value="1"/>
</dbReference>
<organism evidence="2 3">
    <name type="scientific">Bifidobacterium bifidum LMG 13195</name>
    <dbReference type="NCBI Taxonomy" id="1207542"/>
    <lineage>
        <taxon>Bacteria</taxon>
        <taxon>Bacillati</taxon>
        <taxon>Actinomycetota</taxon>
        <taxon>Actinomycetes</taxon>
        <taxon>Bifidobacteriales</taxon>
        <taxon>Bifidobacteriaceae</taxon>
        <taxon>Bifidobacterium</taxon>
    </lineage>
</organism>
<reference evidence="2 3" key="1">
    <citation type="journal article" date="2017" name="Biosci. Biotechnol. Biochem.">
        <title>Identification and characterization of a sulfoglycosidase from Bifidobacterium bifidum implicated in mucin glycan utilization.</title>
        <authorList>
            <person name="Katoh T."/>
            <person name="Maeshibu T."/>
            <person name="Kikkawa K."/>
            <person name="Gotoh A."/>
            <person name="Tomabechi Y."/>
            <person name="Nakamura M."/>
            <person name="Liao W.-H."/>
            <person name="Yamaguchi M."/>
            <person name="Ashida H."/>
            <person name="Yamamoto K."/>
            <person name="Katayama T."/>
        </authorList>
    </citation>
    <scope>NUCLEOTIDE SEQUENCE [LARGE SCALE GENOMIC DNA]</scope>
    <source>
        <strain evidence="2 3">JCM 7004</strain>
    </source>
</reference>
<evidence type="ECO:0000313" key="2">
    <source>
        <dbReference type="EMBL" id="BBA48569.1"/>
    </source>
</evidence>
<dbReference type="Proteomes" id="UP000262177">
    <property type="component" value="Chromosome"/>
</dbReference>
<dbReference type="AlphaFoldDB" id="A0A286TE90"/>
<dbReference type="EMBL" id="AP018131">
    <property type="protein sequence ID" value="BBA48569.1"/>
    <property type="molecule type" value="Genomic_DNA"/>
</dbReference>
<dbReference type="InterPro" id="IPR018392">
    <property type="entry name" value="LysM"/>
</dbReference>
<sequence length="102" mass="10911">MAKKGHSTMCLTLRGKIVFSMMGALLCLCMIGLLMPQVARSAPDLSAVYSYTVQPGDTLWSYASAITPDGGDVRDTIDDLISLNHLDGVSLQVGQQLKVPIV</sequence>
<accession>A0A286TE90</accession>
<dbReference type="PROSITE" id="PS51782">
    <property type="entry name" value="LYSM"/>
    <property type="match status" value="1"/>
</dbReference>
<feature type="domain" description="LysM" evidence="1">
    <location>
        <begin position="49"/>
        <end position="99"/>
    </location>
</feature>
<gene>
    <name evidence="2" type="ORF">BBJK_02328</name>
</gene>
<protein>
    <recommendedName>
        <fullName evidence="1">LysM domain-containing protein</fullName>
    </recommendedName>
</protein>